<reference evidence="1" key="2">
    <citation type="submission" date="2020-11" db="EMBL/GenBank/DDBJ databases">
        <authorList>
            <person name="McCartney M.A."/>
            <person name="Auch B."/>
            <person name="Kono T."/>
            <person name="Mallez S."/>
            <person name="Becker A."/>
            <person name="Gohl D.M."/>
            <person name="Silverstein K.A.T."/>
            <person name="Koren S."/>
            <person name="Bechman K.B."/>
            <person name="Herman A."/>
            <person name="Abrahante J.E."/>
            <person name="Garbe J."/>
        </authorList>
    </citation>
    <scope>NUCLEOTIDE SEQUENCE</scope>
    <source>
        <strain evidence="1">Duluth1</strain>
        <tissue evidence="1">Whole animal</tissue>
    </source>
</reference>
<gene>
    <name evidence="1" type="ORF">DPMN_074161</name>
</gene>
<organism evidence="1 2">
    <name type="scientific">Dreissena polymorpha</name>
    <name type="common">Zebra mussel</name>
    <name type="synonym">Mytilus polymorpha</name>
    <dbReference type="NCBI Taxonomy" id="45954"/>
    <lineage>
        <taxon>Eukaryota</taxon>
        <taxon>Metazoa</taxon>
        <taxon>Spiralia</taxon>
        <taxon>Lophotrochozoa</taxon>
        <taxon>Mollusca</taxon>
        <taxon>Bivalvia</taxon>
        <taxon>Autobranchia</taxon>
        <taxon>Heteroconchia</taxon>
        <taxon>Euheterodonta</taxon>
        <taxon>Imparidentia</taxon>
        <taxon>Neoheterodontei</taxon>
        <taxon>Myida</taxon>
        <taxon>Dreissenoidea</taxon>
        <taxon>Dreissenidae</taxon>
        <taxon>Dreissena</taxon>
    </lineage>
</organism>
<evidence type="ECO:0000313" key="2">
    <source>
        <dbReference type="Proteomes" id="UP000828390"/>
    </source>
</evidence>
<dbReference type="SUPFAM" id="SSF52200">
    <property type="entry name" value="Toll/Interleukin receptor TIR domain"/>
    <property type="match status" value="1"/>
</dbReference>
<evidence type="ECO:0008006" key="3">
    <source>
        <dbReference type="Google" id="ProtNLM"/>
    </source>
</evidence>
<accession>A0A9D3YH56</accession>
<reference evidence="1" key="1">
    <citation type="journal article" date="2019" name="bioRxiv">
        <title>The Genome of the Zebra Mussel, Dreissena polymorpha: A Resource for Invasive Species Research.</title>
        <authorList>
            <person name="McCartney M.A."/>
            <person name="Auch B."/>
            <person name="Kono T."/>
            <person name="Mallez S."/>
            <person name="Zhang Y."/>
            <person name="Obille A."/>
            <person name="Becker A."/>
            <person name="Abrahante J.E."/>
            <person name="Garbe J."/>
            <person name="Badalamenti J.P."/>
            <person name="Herman A."/>
            <person name="Mangelson H."/>
            <person name="Liachko I."/>
            <person name="Sullivan S."/>
            <person name="Sone E.D."/>
            <person name="Koren S."/>
            <person name="Silverstein K.A.T."/>
            <person name="Beckman K.B."/>
            <person name="Gohl D.M."/>
        </authorList>
    </citation>
    <scope>NUCLEOTIDE SEQUENCE</scope>
    <source>
        <strain evidence="1">Duluth1</strain>
        <tissue evidence="1">Whole animal</tissue>
    </source>
</reference>
<keyword evidence="2" id="KW-1185">Reference proteome</keyword>
<comment type="caution">
    <text evidence="1">The sequence shown here is derived from an EMBL/GenBank/DDBJ whole genome shotgun (WGS) entry which is preliminary data.</text>
</comment>
<evidence type="ECO:0000313" key="1">
    <source>
        <dbReference type="EMBL" id="KAH3699205.1"/>
    </source>
</evidence>
<protein>
    <recommendedName>
        <fullName evidence="3">TIR domain-containing protein</fullName>
    </recommendedName>
</protein>
<dbReference type="Proteomes" id="UP000828390">
    <property type="component" value="Unassembled WGS sequence"/>
</dbReference>
<name>A0A9D3YH56_DREPO</name>
<dbReference type="Gene3D" id="3.40.50.10140">
    <property type="entry name" value="Toll/interleukin-1 receptor homology (TIR) domain"/>
    <property type="match status" value="1"/>
</dbReference>
<dbReference type="EMBL" id="JAIWYP010000015">
    <property type="protein sequence ID" value="KAH3699205.1"/>
    <property type="molecule type" value="Genomic_DNA"/>
</dbReference>
<dbReference type="InterPro" id="IPR035897">
    <property type="entry name" value="Toll_tir_struct_dom_sf"/>
</dbReference>
<proteinExistence type="predicted"/>
<sequence length="430" mass="48172">MSEGSELDDHADGASVEHEKTFRMSAACKTLANVRFNAADSLADSNCLNKTVMNHTNTLTVATAFSENTQQNTRLPMPMREICLTPSVDPDCAPLHGNQVFLLSNKDTATQDASPSPHISPSVKYMTQTEEALLNNVTGNITLGTDLTEAENSRDVIDTQSVVEIRAYNWKSEFTEALDEATYDFHGIVLDGVNEMQAQVSKAVNTVNTNKKIAVIDIHREKEDALNSFRNEMALETSAALKEIEMKKMHGMTELAVKDEKSVYARLTEFTLEPTNSITDMRDVLILHSDADRDLANEIMNTIVNECVFKIFIDVYANFATGKSKMDIIDNIMITYRWVLFLVTPDYKLNGFHNFQGGAVLIKELEENGNPHGRFVPLITGGIKRKDIIPAWLKSLQPIYFPDEKFIETIVKLVKQFRKCKITGKSVLYT</sequence>
<dbReference type="OrthoDB" id="9906976at2759"/>
<dbReference type="AlphaFoldDB" id="A0A9D3YH56"/>